<dbReference type="EMBL" id="LAVV01007200">
    <property type="protein sequence ID" value="KNZ56753.1"/>
    <property type="molecule type" value="Genomic_DNA"/>
</dbReference>
<evidence type="ECO:0000313" key="2">
    <source>
        <dbReference type="EMBL" id="KNZ56753.1"/>
    </source>
</evidence>
<dbReference type="VEuPathDB" id="FungiDB:VP01_2327g5"/>
<keyword evidence="1" id="KW-0812">Transmembrane</keyword>
<gene>
    <name evidence="2" type="ORF">VP01_2327g5</name>
</gene>
<comment type="caution">
    <text evidence="2">The sequence shown here is derived from an EMBL/GenBank/DDBJ whole genome shotgun (WGS) entry which is preliminary data.</text>
</comment>
<dbReference type="SUPFAM" id="SSF53098">
    <property type="entry name" value="Ribonuclease H-like"/>
    <property type="match status" value="1"/>
</dbReference>
<evidence type="ECO:0008006" key="4">
    <source>
        <dbReference type="Google" id="ProtNLM"/>
    </source>
</evidence>
<feature type="non-terminal residue" evidence="2">
    <location>
        <position position="269"/>
    </location>
</feature>
<evidence type="ECO:0000313" key="3">
    <source>
        <dbReference type="Proteomes" id="UP000037035"/>
    </source>
</evidence>
<dbReference type="OrthoDB" id="5017987at2759"/>
<name>A0A0L6V7L7_9BASI</name>
<accession>A0A0L6V7L7</accession>
<organism evidence="2 3">
    <name type="scientific">Puccinia sorghi</name>
    <dbReference type="NCBI Taxonomy" id="27349"/>
    <lineage>
        <taxon>Eukaryota</taxon>
        <taxon>Fungi</taxon>
        <taxon>Dikarya</taxon>
        <taxon>Basidiomycota</taxon>
        <taxon>Pucciniomycotina</taxon>
        <taxon>Pucciniomycetes</taxon>
        <taxon>Pucciniales</taxon>
        <taxon>Pucciniaceae</taxon>
        <taxon>Puccinia</taxon>
    </lineage>
</organism>
<dbReference type="InterPro" id="IPR012337">
    <property type="entry name" value="RNaseH-like_sf"/>
</dbReference>
<dbReference type="AlphaFoldDB" id="A0A0L6V7L7"/>
<dbReference type="Proteomes" id="UP000037035">
    <property type="component" value="Unassembled WGS sequence"/>
</dbReference>
<proteinExistence type="predicted"/>
<keyword evidence="1" id="KW-1133">Transmembrane helix</keyword>
<keyword evidence="1" id="KW-0472">Membrane</keyword>
<sequence>MGEKESLTETLRLGSRRLNAKLPMNPLAVSLKDSDALMWHHHPVHISLKRIIKMCLSGELLGLPTRLNNKYFIYEGCLDSKSMSQFGSRLSNNRKLQSMNIMLSYLLGPFVEGFSGVQYIVFFLGFGKQLLRRYIKKMEQLTCKKSKLFRPMAVGRITHQHSMPYEPEQNSAPECLNHTVGEIARTALVSSGLPVNFWGFAYLWGYFTQNCQKQTDVHWSFEIKQNQDGSIKKYKAQYIVRGFSEIFGKDYDNTWAPTAPFFSLWMLFT</sequence>
<protein>
    <recommendedName>
        <fullName evidence="4">Reverse transcriptase Ty1/copia-type domain-containing protein</fullName>
    </recommendedName>
</protein>
<reference evidence="2 3" key="1">
    <citation type="submission" date="2015-08" db="EMBL/GenBank/DDBJ databases">
        <title>Next Generation Sequencing and Analysis of the Genome of Puccinia sorghi L Schw, the Causal Agent of Maize Common Rust.</title>
        <authorList>
            <person name="Rochi L."/>
            <person name="Burguener G."/>
            <person name="Darino M."/>
            <person name="Turjanski A."/>
            <person name="Kreff E."/>
            <person name="Dieguez M.J."/>
            <person name="Sacco F."/>
        </authorList>
    </citation>
    <scope>NUCLEOTIDE SEQUENCE [LARGE SCALE GENOMIC DNA]</scope>
    <source>
        <strain evidence="2 3">RO10H11247</strain>
    </source>
</reference>
<keyword evidence="3" id="KW-1185">Reference proteome</keyword>
<feature type="transmembrane region" description="Helical" evidence="1">
    <location>
        <begin position="102"/>
        <end position="127"/>
    </location>
</feature>
<evidence type="ECO:0000256" key="1">
    <source>
        <dbReference type="SAM" id="Phobius"/>
    </source>
</evidence>